<dbReference type="SUPFAM" id="SSF53807">
    <property type="entry name" value="Helical backbone' metal receptor"/>
    <property type="match status" value="1"/>
</dbReference>
<dbReference type="PROSITE" id="PS51257">
    <property type="entry name" value="PROKAR_LIPOPROTEIN"/>
    <property type="match status" value="1"/>
</dbReference>
<accession>A0ABN0PFL7</accession>
<evidence type="ECO:0000256" key="2">
    <source>
        <dbReference type="SAM" id="SignalP"/>
    </source>
</evidence>
<reference evidence="3 4" key="1">
    <citation type="journal article" date="2013" name="Genome Announc.">
        <title>Draft Genome Sequence of Staphylococcus simulans UMC-CNS-990, Isolated from a Case of Chronic Bovine Mastitis.</title>
        <authorList>
            <person name="Calcutt M.J."/>
            <person name="Foecking M.F."/>
            <person name="Hsieh H.Y."/>
            <person name="Perry J."/>
            <person name="Stewart G.C."/>
            <person name="Middleton J.R."/>
        </authorList>
    </citation>
    <scope>NUCLEOTIDE SEQUENCE [LARGE SCALE GENOMIC DNA]</scope>
    <source>
        <strain evidence="3 4">UMC-CNS-990</strain>
    </source>
</reference>
<dbReference type="InterPro" id="IPR006127">
    <property type="entry name" value="ZnuA-like"/>
</dbReference>
<gene>
    <name evidence="3" type="ORF">SSIM_03155</name>
</gene>
<name>A0ABN0PFL7_STASI</name>
<dbReference type="Gene3D" id="3.40.50.1980">
    <property type="entry name" value="Nitrogenase molybdenum iron protein domain"/>
    <property type="match status" value="3"/>
</dbReference>
<protein>
    <submittedName>
        <fullName evidence="3">ABC transporter substrate-binding protein</fullName>
    </submittedName>
</protein>
<evidence type="ECO:0000313" key="3">
    <source>
        <dbReference type="EMBL" id="ERS94472.1"/>
    </source>
</evidence>
<comment type="caution">
    <text evidence="3">The sequence shown here is derived from an EMBL/GenBank/DDBJ whole genome shotgun (WGS) entry which is preliminary data.</text>
</comment>
<dbReference type="Pfam" id="PF01297">
    <property type="entry name" value="ZnuA"/>
    <property type="match status" value="1"/>
</dbReference>
<sequence length="355" mass="40756">MKKTLFIMLSLVLTVVLAACGNGDSSKDSGNKDSKDAKYSESNKMKVNTTVFAFQSFADQIGGKYADVKSIYPPGTDLHSFEPTQKEIMNISKGDLFIYTDKEMDPAAGKIAKTIKDNKKVLELTKGLDKNAILPGEEHEHEHEHEHGDHEEGEHHEHGDHEEHGEHEEHGDHEEHHHHHGKYDPHIWLDPVADKTFAKEIKDEFVKKDPDHKDYYEKNYKKLVQDISDVDKELKDVSKNKKRDKVIISHDSLAYLAKRYDFEQEGINGMNNDEPTQKELMAIVSDIKKEKQPYVLYEQNITSKVTDIIRKETNTKPLPFHNLSVLTKDESKDKDVTYQSLMKKNIESLKKALDN</sequence>
<dbReference type="PANTHER" id="PTHR42953">
    <property type="entry name" value="HIGH-AFFINITY ZINC UPTAKE SYSTEM PROTEIN ZNUA-RELATED"/>
    <property type="match status" value="1"/>
</dbReference>
<feature type="compositionally biased region" description="Basic and acidic residues" evidence="1">
    <location>
        <begin position="138"/>
        <end position="175"/>
    </location>
</feature>
<feature type="signal peptide" evidence="2">
    <location>
        <begin position="1"/>
        <end position="18"/>
    </location>
</feature>
<feature type="region of interest" description="Disordered" evidence="1">
    <location>
        <begin position="138"/>
        <end position="186"/>
    </location>
</feature>
<proteinExistence type="predicted"/>
<evidence type="ECO:0000313" key="4">
    <source>
        <dbReference type="Proteomes" id="UP000017131"/>
    </source>
</evidence>
<keyword evidence="4" id="KW-1185">Reference proteome</keyword>
<feature type="chain" id="PRO_5045038634" evidence="2">
    <location>
        <begin position="19"/>
        <end position="355"/>
    </location>
</feature>
<dbReference type="RefSeq" id="WP_002479807.1">
    <property type="nucleotide sequence ID" value="NZ_AXDY01000002.1"/>
</dbReference>
<evidence type="ECO:0000256" key="1">
    <source>
        <dbReference type="SAM" id="MobiDB-lite"/>
    </source>
</evidence>
<dbReference type="InterPro" id="IPR050492">
    <property type="entry name" value="Bact_metal-bind_prot9"/>
</dbReference>
<dbReference type="EMBL" id="AXDY01000002">
    <property type="protein sequence ID" value="ERS94472.1"/>
    <property type="molecule type" value="Genomic_DNA"/>
</dbReference>
<dbReference type="PANTHER" id="PTHR42953:SF8">
    <property type="entry name" value="ZINT DOMAIN-CONTAINING PROTEIN"/>
    <property type="match status" value="1"/>
</dbReference>
<dbReference type="GeneID" id="77330730"/>
<dbReference type="Proteomes" id="UP000017131">
    <property type="component" value="Unassembled WGS sequence"/>
</dbReference>
<keyword evidence="2" id="KW-0732">Signal</keyword>
<organism evidence="3 4">
    <name type="scientific">Staphylococcus simulans UMC-CNS-990</name>
    <dbReference type="NCBI Taxonomy" id="1405498"/>
    <lineage>
        <taxon>Bacteria</taxon>
        <taxon>Bacillati</taxon>
        <taxon>Bacillota</taxon>
        <taxon>Bacilli</taxon>
        <taxon>Bacillales</taxon>
        <taxon>Staphylococcaceae</taxon>
        <taxon>Staphylococcus</taxon>
    </lineage>
</organism>